<dbReference type="Proteomes" id="UP000252254">
    <property type="component" value="Unassembled WGS sequence"/>
</dbReference>
<dbReference type="Pfam" id="PF08807">
    <property type="entry name" value="DUF1798"/>
    <property type="match status" value="1"/>
</dbReference>
<name>A0A366EJA9_9BACI</name>
<keyword evidence="2" id="KW-1185">Reference proteome</keyword>
<evidence type="ECO:0000313" key="2">
    <source>
        <dbReference type="Proteomes" id="UP000252254"/>
    </source>
</evidence>
<gene>
    <name evidence="1" type="ORF">DES48_101306</name>
</gene>
<dbReference type="AlphaFoldDB" id="A0A366EJA9"/>
<dbReference type="EMBL" id="QNRI01000001">
    <property type="protein sequence ID" value="RBP01569.1"/>
    <property type="molecule type" value="Genomic_DNA"/>
</dbReference>
<organism evidence="1 2">
    <name type="scientific">Paraliobacillus ryukyuensis</name>
    <dbReference type="NCBI Taxonomy" id="200904"/>
    <lineage>
        <taxon>Bacteria</taxon>
        <taxon>Bacillati</taxon>
        <taxon>Bacillota</taxon>
        <taxon>Bacilli</taxon>
        <taxon>Bacillales</taxon>
        <taxon>Bacillaceae</taxon>
        <taxon>Paraliobacillus</taxon>
    </lineage>
</organism>
<evidence type="ECO:0000313" key="1">
    <source>
        <dbReference type="EMBL" id="RBP01569.1"/>
    </source>
</evidence>
<protein>
    <submittedName>
        <fullName evidence="1">Uncharacterized protein DUF1798</fullName>
    </submittedName>
</protein>
<comment type="caution">
    <text evidence="1">The sequence shown here is derived from an EMBL/GenBank/DDBJ whole genome shotgun (WGS) entry which is preliminary data.</text>
</comment>
<proteinExistence type="predicted"/>
<dbReference type="InterPro" id="IPR023351">
    <property type="entry name" value="YppE-like_sf"/>
</dbReference>
<dbReference type="Gene3D" id="1.20.120.440">
    <property type="entry name" value="YppE-like"/>
    <property type="match status" value="1"/>
</dbReference>
<sequence>MHSYYIDVKETRYMNLYNSVQYVLDIILEDLA</sequence>
<dbReference type="InterPro" id="IPR014913">
    <property type="entry name" value="YppE-like"/>
</dbReference>
<dbReference type="SUPFAM" id="SSF140415">
    <property type="entry name" value="YppE-like"/>
    <property type="match status" value="1"/>
</dbReference>
<reference evidence="1 2" key="1">
    <citation type="submission" date="2018-06" db="EMBL/GenBank/DDBJ databases">
        <title>Genomic Encyclopedia of Type Strains, Phase IV (KMG-IV): sequencing the most valuable type-strain genomes for metagenomic binning, comparative biology and taxonomic classification.</title>
        <authorList>
            <person name="Goeker M."/>
        </authorList>
    </citation>
    <scope>NUCLEOTIDE SEQUENCE [LARGE SCALE GENOMIC DNA]</scope>
    <source>
        <strain evidence="1 2">DSM 15140</strain>
    </source>
</reference>
<accession>A0A366EJA9</accession>